<dbReference type="AlphaFoldDB" id="A0A3E2WE55"/>
<comment type="caution">
    <text evidence="7">The sequence shown here is derived from an EMBL/GenBank/DDBJ whole genome shotgun (WGS) entry which is preliminary data.</text>
</comment>
<dbReference type="GO" id="GO:0022857">
    <property type="term" value="F:transmembrane transporter activity"/>
    <property type="evidence" value="ECO:0007669"/>
    <property type="project" value="InterPro"/>
</dbReference>
<evidence type="ECO:0000256" key="2">
    <source>
        <dbReference type="ARBA" id="ARBA00022475"/>
    </source>
</evidence>
<dbReference type="PANTHER" id="PTHR32196:SF72">
    <property type="entry name" value="RIBOSE IMPORT PERMEASE PROTEIN RBSC"/>
    <property type="match status" value="1"/>
</dbReference>
<dbReference type="Proteomes" id="UP000261111">
    <property type="component" value="Unassembled WGS sequence"/>
</dbReference>
<keyword evidence="4 6" id="KW-1133">Transmembrane helix</keyword>
<keyword evidence="2" id="KW-1003">Cell membrane</keyword>
<evidence type="ECO:0000256" key="3">
    <source>
        <dbReference type="ARBA" id="ARBA00022692"/>
    </source>
</evidence>
<evidence type="ECO:0000313" key="7">
    <source>
        <dbReference type="EMBL" id="RGC24570.1"/>
    </source>
</evidence>
<keyword evidence="5 6" id="KW-0472">Membrane</keyword>
<dbReference type="RefSeq" id="WP_025656605.1">
    <property type="nucleotide sequence ID" value="NZ_QVIA01000036.1"/>
</dbReference>
<feature type="transmembrane region" description="Helical" evidence="6">
    <location>
        <begin position="20"/>
        <end position="41"/>
    </location>
</feature>
<feature type="transmembrane region" description="Helical" evidence="6">
    <location>
        <begin position="214"/>
        <end position="233"/>
    </location>
</feature>
<name>A0A3E2WE55_9FIRM</name>
<proteinExistence type="predicted"/>
<evidence type="ECO:0000256" key="1">
    <source>
        <dbReference type="ARBA" id="ARBA00004651"/>
    </source>
</evidence>
<sequence>MSQRIKKAAIKVFQMKESGVIIPTILFMVIIALVNPAFISMANVFNVLRSTGFTLITALGMTFVLIAGGLDLSVGSVLALGGCVSGMGMVNLGAPIWLAMILGCGVGFLIGFLNGIIIVKCRIPALIMTLGMMYMARGIVYIVTEGVPIYPLPAAFQTIEQQDVLGIPKVILICIVLGAAAHIFLKKTTVGRSIYAVGGNKEAARLSGINLDRTYIICYCITSTLAALSGIMMSSRLGSAQPNGGTGYEMTVIAAVIIGGTSTNGGIGTILGTAIGALFMNVLSNAMTILKVSVYWQNFVVGFILVLAVMLDQYKRDAMQRAGTKRTD</sequence>
<dbReference type="InterPro" id="IPR001851">
    <property type="entry name" value="ABC_transp_permease"/>
</dbReference>
<dbReference type="EMBL" id="QVIA01000036">
    <property type="protein sequence ID" value="RGC24570.1"/>
    <property type="molecule type" value="Genomic_DNA"/>
</dbReference>
<dbReference type="GeneID" id="93335223"/>
<dbReference type="Pfam" id="PF02653">
    <property type="entry name" value="BPD_transp_2"/>
    <property type="match status" value="1"/>
</dbReference>
<dbReference type="PANTHER" id="PTHR32196">
    <property type="entry name" value="ABC TRANSPORTER PERMEASE PROTEIN YPHD-RELATED-RELATED"/>
    <property type="match status" value="1"/>
</dbReference>
<organism evidence="7 8">
    <name type="scientific">Hungatella hathewayi</name>
    <dbReference type="NCBI Taxonomy" id="154046"/>
    <lineage>
        <taxon>Bacteria</taxon>
        <taxon>Bacillati</taxon>
        <taxon>Bacillota</taxon>
        <taxon>Clostridia</taxon>
        <taxon>Lachnospirales</taxon>
        <taxon>Lachnospiraceae</taxon>
        <taxon>Hungatella</taxon>
    </lineage>
</organism>
<feature type="transmembrane region" description="Helical" evidence="6">
    <location>
        <begin position="96"/>
        <end position="118"/>
    </location>
</feature>
<evidence type="ECO:0000256" key="5">
    <source>
        <dbReference type="ARBA" id="ARBA00023136"/>
    </source>
</evidence>
<feature type="transmembrane region" description="Helical" evidence="6">
    <location>
        <begin position="125"/>
        <end position="144"/>
    </location>
</feature>
<feature type="transmembrane region" description="Helical" evidence="6">
    <location>
        <begin position="47"/>
        <end position="65"/>
    </location>
</feature>
<dbReference type="GO" id="GO:0005886">
    <property type="term" value="C:plasma membrane"/>
    <property type="evidence" value="ECO:0007669"/>
    <property type="project" value="UniProtKB-SubCell"/>
</dbReference>
<reference evidence="7 8" key="1">
    <citation type="submission" date="2018-08" db="EMBL/GenBank/DDBJ databases">
        <title>A genome reference for cultivated species of the human gut microbiota.</title>
        <authorList>
            <person name="Zou Y."/>
            <person name="Xue W."/>
            <person name="Luo G."/>
        </authorList>
    </citation>
    <scope>NUCLEOTIDE SEQUENCE [LARGE SCALE GENOMIC DNA]</scope>
    <source>
        <strain evidence="7 8">AF19-21</strain>
    </source>
</reference>
<keyword evidence="3 6" id="KW-0812">Transmembrane</keyword>
<dbReference type="CDD" id="cd06579">
    <property type="entry name" value="TM_PBP1_transp_AraH_like"/>
    <property type="match status" value="1"/>
</dbReference>
<evidence type="ECO:0000256" key="6">
    <source>
        <dbReference type="SAM" id="Phobius"/>
    </source>
</evidence>
<evidence type="ECO:0000256" key="4">
    <source>
        <dbReference type="ARBA" id="ARBA00022989"/>
    </source>
</evidence>
<accession>A0A3E2WE55</accession>
<gene>
    <name evidence="7" type="ORF">DWX41_21230</name>
</gene>
<protein>
    <submittedName>
        <fullName evidence="7">ABC transporter permease</fullName>
    </submittedName>
</protein>
<evidence type="ECO:0000313" key="8">
    <source>
        <dbReference type="Proteomes" id="UP000261111"/>
    </source>
</evidence>
<comment type="subcellular location">
    <subcellularLocation>
        <location evidence="1">Cell membrane</location>
        <topology evidence="1">Multi-pass membrane protein</topology>
    </subcellularLocation>
</comment>
<feature type="transmembrane region" description="Helical" evidence="6">
    <location>
        <begin position="292"/>
        <end position="311"/>
    </location>
</feature>
<feature type="transmembrane region" description="Helical" evidence="6">
    <location>
        <begin position="253"/>
        <end position="280"/>
    </location>
</feature>
<feature type="transmembrane region" description="Helical" evidence="6">
    <location>
        <begin position="164"/>
        <end position="185"/>
    </location>
</feature>